<gene>
    <name evidence="2" type="ORF">HGMM_F50F04C15</name>
</gene>
<keyword evidence="2" id="KW-0449">Lipoprotein</keyword>
<dbReference type="Gene3D" id="1.25.40.10">
    <property type="entry name" value="Tetratricopeptide repeat domain"/>
    <property type="match status" value="2"/>
</dbReference>
<organism evidence="2">
    <name type="scientific">uncultured Bacteroidota bacterium</name>
    <dbReference type="NCBI Taxonomy" id="152509"/>
    <lineage>
        <taxon>Bacteria</taxon>
        <taxon>Pseudomonadati</taxon>
        <taxon>Bacteroidota</taxon>
        <taxon>environmental samples</taxon>
    </lineage>
</organism>
<dbReference type="AlphaFoldDB" id="H5SMR6"/>
<dbReference type="InterPro" id="IPR019734">
    <property type="entry name" value="TPR_rpt"/>
</dbReference>
<accession>H5SMR6</accession>
<dbReference type="SUPFAM" id="SSF103088">
    <property type="entry name" value="OmpA-like"/>
    <property type="match status" value="1"/>
</dbReference>
<evidence type="ECO:0000313" key="2">
    <source>
        <dbReference type="EMBL" id="BAL57452.1"/>
    </source>
</evidence>
<dbReference type="InterPro" id="IPR036737">
    <property type="entry name" value="OmpA-like_sf"/>
</dbReference>
<feature type="repeat" description="TPR" evidence="1">
    <location>
        <begin position="432"/>
        <end position="465"/>
    </location>
</feature>
<dbReference type="EMBL" id="AP011776">
    <property type="protein sequence ID" value="BAL57452.1"/>
    <property type="molecule type" value="Genomic_DNA"/>
</dbReference>
<dbReference type="SMART" id="SM00028">
    <property type="entry name" value="TPR"/>
    <property type="match status" value="3"/>
</dbReference>
<reference evidence="2" key="1">
    <citation type="journal article" date="2005" name="Environ. Microbiol.">
        <title>Genetic and functional properties of uncultivated thermophilic crenarchaeotes from a subsurface gold mine as revealed by analysis of genome fragments.</title>
        <authorList>
            <person name="Nunoura T."/>
            <person name="Hirayama H."/>
            <person name="Takami H."/>
            <person name="Oida H."/>
            <person name="Nishi S."/>
            <person name="Shimamura S."/>
            <person name="Suzuki Y."/>
            <person name="Inagaki F."/>
            <person name="Takai K."/>
            <person name="Nealson K.H."/>
            <person name="Horikoshi K."/>
        </authorList>
    </citation>
    <scope>NUCLEOTIDE SEQUENCE</scope>
</reference>
<name>H5SMR6_9BACT</name>
<sequence>MLMRAKRLFKGTGTLGLILSLGVLTHCGKFKGTVATVTPNPLEVHADSVKYSIKVTVPPNAGFRRKSTYQGKLVVKNGSNRYEIKSVTISADDYPKKQLKKEGTTVSTQGIFAFQEGMDGGMLVAENSYERKGKTFDLPDADLAPCCITTSRLVDSRPYVLYEQHTYTSKRPLTLEALFQFPQNVYEIQPGEYERQAVRDIVAFLQKKYPATSVTLAGYASPEGRFKRNQFLSLNRYKEVQKWLIEQMRKEGYKEYLDSTFFKVSATPQDWEGFKQNLAQTSLPENVKQQVVQVIASNMNPDAKEQKVMQLVGGPKEVEFILAPLRRTQVRLEGFSGRLSDAQIDSIASAFLNGQASQEALLNALMQEELYFATTRQQDKARRERLLKAYISRYSQDHRALNDLGALALLAGRLDEAMDYLNTANRYSANNPAVLNNMGLVYAARKEYAQAAQAFQASYAARPTPEAAFNLGVIYEKTAQYAAAAEAFANAGDLPAAHYNAGLSRLLMNDLAGAKVELEKAIGQNSNDALAYYVLAIVGARSADTNLLVTNLRKAVQANRDLAKKAQSDLEFRKQRDSAEFKAALNP</sequence>
<reference evidence="2" key="2">
    <citation type="journal article" date="2012" name="PLoS ONE">
        <title>A Deeply Branching Thermophilic Bacterium with an Ancient Acetyl-CoA Pathway Dominates a Subsurface Ecosystem.</title>
        <authorList>
            <person name="Takami H."/>
            <person name="Noguchi H."/>
            <person name="Takaki Y."/>
            <person name="Uchiyama I."/>
            <person name="Toyoda A."/>
            <person name="Nishi S."/>
            <person name="Chee G.-J."/>
            <person name="Arai W."/>
            <person name="Nunoura T."/>
            <person name="Itoh T."/>
            <person name="Hattori M."/>
            <person name="Takai K."/>
        </authorList>
    </citation>
    <scope>NUCLEOTIDE SEQUENCE</scope>
</reference>
<proteinExistence type="predicted"/>
<dbReference type="PROSITE" id="PS50005">
    <property type="entry name" value="TPR"/>
    <property type="match status" value="1"/>
</dbReference>
<dbReference type="Gene3D" id="3.30.1330.60">
    <property type="entry name" value="OmpA-like domain"/>
    <property type="match status" value="1"/>
</dbReference>
<evidence type="ECO:0000256" key="1">
    <source>
        <dbReference type="PROSITE-ProRule" id="PRU00339"/>
    </source>
</evidence>
<dbReference type="SUPFAM" id="SSF48452">
    <property type="entry name" value="TPR-like"/>
    <property type="match status" value="1"/>
</dbReference>
<dbReference type="InterPro" id="IPR011990">
    <property type="entry name" value="TPR-like_helical_dom_sf"/>
</dbReference>
<keyword evidence="1" id="KW-0802">TPR repeat</keyword>
<protein>
    <submittedName>
        <fullName evidence="2">Outer membrane lipoprotein P61</fullName>
    </submittedName>
</protein>